<keyword evidence="5" id="KW-0574">Periplasm</keyword>
<dbReference type="InterPro" id="IPR009056">
    <property type="entry name" value="Cyt_c-like_dom"/>
</dbReference>
<evidence type="ECO:0000256" key="6">
    <source>
        <dbReference type="ARBA" id="ARBA00023002"/>
    </source>
</evidence>
<dbReference type="PANTHER" id="PTHR30600">
    <property type="entry name" value="CYTOCHROME C PEROXIDASE-RELATED"/>
    <property type="match status" value="1"/>
</dbReference>
<keyword evidence="6 12" id="KW-0560">Oxidoreductase</keyword>
<gene>
    <name evidence="12" type="primary">ccp_3</name>
    <name evidence="12" type="ORF">Fuma_06700</name>
</gene>
<dbReference type="Gene3D" id="1.10.760.10">
    <property type="entry name" value="Cytochrome c-like domain"/>
    <property type="match status" value="2"/>
</dbReference>
<feature type="binding site" description="covalent" evidence="8">
    <location>
        <position position="290"/>
    </location>
    <ligand>
        <name>heme c</name>
        <dbReference type="ChEBI" id="CHEBI:61717"/>
        <label>2</label>
    </ligand>
</feature>
<dbReference type="GO" id="GO:0042597">
    <property type="term" value="C:periplasmic space"/>
    <property type="evidence" value="ECO:0007669"/>
    <property type="project" value="UniProtKB-SubCell"/>
</dbReference>
<feature type="binding site" description="axial binding residue" evidence="9">
    <location>
        <position position="113"/>
    </location>
    <ligand>
        <name>heme c</name>
        <dbReference type="ChEBI" id="CHEBI:61717"/>
        <label>1</label>
    </ligand>
    <ligandPart>
        <name>Fe</name>
        <dbReference type="ChEBI" id="CHEBI:18248"/>
    </ligandPart>
</feature>
<dbReference type="PROSITE" id="PS51007">
    <property type="entry name" value="CYTC"/>
    <property type="match status" value="1"/>
</dbReference>
<evidence type="ECO:0000256" key="2">
    <source>
        <dbReference type="ARBA" id="ARBA00022617"/>
    </source>
</evidence>
<proteinExistence type="predicted"/>
<dbReference type="EC" id="1.11.1.5" evidence="12"/>
<evidence type="ECO:0000256" key="8">
    <source>
        <dbReference type="PIRSR" id="PIRSR000294-1"/>
    </source>
</evidence>
<comment type="cofactor">
    <cofactor evidence="8">
        <name>heme</name>
        <dbReference type="ChEBI" id="CHEBI:30413"/>
    </cofactor>
    <text evidence="8">Binds 2 heme groups.</text>
</comment>
<feature type="chain" id="PRO_5012794933" evidence="10">
    <location>
        <begin position="21"/>
        <end position="408"/>
    </location>
</feature>
<comment type="PTM">
    <text evidence="8">Binds 2 heme groups per subunit.</text>
</comment>
<feature type="signal peptide" evidence="10">
    <location>
        <begin position="1"/>
        <end position="20"/>
    </location>
</feature>
<evidence type="ECO:0000256" key="3">
    <source>
        <dbReference type="ARBA" id="ARBA00022723"/>
    </source>
</evidence>
<keyword evidence="12" id="KW-0575">Peroxidase</keyword>
<keyword evidence="13" id="KW-1185">Reference proteome</keyword>
<keyword evidence="2 8" id="KW-0349">Heme</keyword>
<dbReference type="Proteomes" id="UP000187735">
    <property type="component" value="Chromosome"/>
</dbReference>
<dbReference type="KEGG" id="fmr:Fuma_06700"/>
<dbReference type="PANTHER" id="PTHR30600:SF10">
    <property type="entry name" value="BLL6722 PROTEIN"/>
    <property type="match status" value="1"/>
</dbReference>
<dbReference type="SUPFAM" id="SSF46626">
    <property type="entry name" value="Cytochrome c"/>
    <property type="match status" value="2"/>
</dbReference>
<sequence precursor="true">MKKTALVAAVFIAATSLLSAEDAVNVTLGIDDLTSGIPGHGPLKNDELKAWLDNESNHQTLNVDLPLGMSLGRSQIKGLKENPLTRAKIELGRQLYFDPRLSSDTTISCATCHHPQEGYSRHTRFGVGVEALEGGRNSPVSYNRILSNEQFWDGRAASLEEQAIGPIANPIEMGNTHEKCVADLLKIPGYKMQFDRIFPDEGLTIDTAAKAIASFERAIVTGPTPYDYRESFRRFANLEAEDLEDMKEDDPELYAEYEEAKKAVAENPMSVSAIRGQELFFGKKAGCSNCHVGANLADELYHNLGIGMEKDEPDLGRYEVTKMEKDKGAFKTPTIRNVALSAPYMHDGSLATLEQTVEHYNKGGTPNKWLSDKITPLKLTPQEKLDLVEFMRACTGSFPKVSPGRLPE</sequence>
<accession>A0A1P8WSH3</accession>
<evidence type="ECO:0000313" key="12">
    <source>
        <dbReference type="EMBL" id="APZ97022.1"/>
    </source>
</evidence>
<dbReference type="GO" id="GO:0046872">
    <property type="term" value="F:metal ion binding"/>
    <property type="evidence" value="ECO:0007669"/>
    <property type="project" value="UniProtKB-KW"/>
</dbReference>
<dbReference type="EMBL" id="CP017641">
    <property type="protein sequence ID" value="APZ97022.1"/>
    <property type="molecule type" value="Genomic_DNA"/>
</dbReference>
<feature type="binding site" description="covalent" evidence="8">
    <location>
        <position position="112"/>
    </location>
    <ligand>
        <name>heme c</name>
        <dbReference type="ChEBI" id="CHEBI:61717"/>
        <label>1</label>
    </ligand>
</feature>
<dbReference type="OrthoDB" id="9772811at2"/>
<evidence type="ECO:0000259" key="11">
    <source>
        <dbReference type="PROSITE" id="PS51007"/>
    </source>
</evidence>
<reference evidence="12 13" key="1">
    <citation type="journal article" date="2016" name="Front. Microbiol.">
        <title>Fuerstia marisgermanicae gen. nov., sp. nov., an Unusual Member of the Phylum Planctomycetes from the German Wadden Sea.</title>
        <authorList>
            <person name="Kohn T."/>
            <person name="Heuer A."/>
            <person name="Jogler M."/>
            <person name="Vollmers J."/>
            <person name="Boedeker C."/>
            <person name="Bunk B."/>
            <person name="Rast P."/>
            <person name="Borchert D."/>
            <person name="Glockner I."/>
            <person name="Freese H.M."/>
            <person name="Klenk H.P."/>
            <person name="Overmann J."/>
            <person name="Kaster A.K."/>
            <person name="Rohde M."/>
            <person name="Wiegand S."/>
            <person name="Jogler C."/>
        </authorList>
    </citation>
    <scope>NUCLEOTIDE SEQUENCE [LARGE SCALE GENOMIC DNA]</scope>
    <source>
        <strain evidence="12 13">NH11</strain>
    </source>
</reference>
<dbReference type="RefSeq" id="WP_077028722.1">
    <property type="nucleotide sequence ID" value="NZ_CP017641.1"/>
</dbReference>
<feature type="domain" description="Cytochrome c" evidence="11">
    <location>
        <begin position="271"/>
        <end position="395"/>
    </location>
</feature>
<keyword evidence="4 10" id="KW-0732">Signal</keyword>
<dbReference type="GO" id="GO:0009055">
    <property type="term" value="F:electron transfer activity"/>
    <property type="evidence" value="ECO:0007669"/>
    <property type="project" value="InterPro"/>
</dbReference>
<evidence type="ECO:0000256" key="7">
    <source>
        <dbReference type="ARBA" id="ARBA00023004"/>
    </source>
</evidence>
<feature type="binding site" description="covalent" evidence="8">
    <location>
        <position position="287"/>
    </location>
    <ligand>
        <name>heme c</name>
        <dbReference type="ChEBI" id="CHEBI:61717"/>
        <label>2</label>
    </ligand>
</feature>
<name>A0A1P8WSH3_9PLAN</name>
<evidence type="ECO:0000256" key="5">
    <source>
        <dbReference type="ARBA" id="ARBA00022764"/>
    </source>
</evidence>
<dbReference type="GO" id="GO:0020037">
    <property type="term" value="F:heme binding"/>
    <property type="evidence" value="ECO:0007669"/>
    <property type="project" value="InterPro"/>
</dbReference>
<dbReference type="PIRSF" id="PIRSF000294">
    <property type="entry name" value="Cytochrome-c_peroxidase"/>
    <property type="match status" value="1"/>
</dbReference>
<keyword evidence="3 9" id="KW-0479">Metal-binding</keyword>
<comment type="subcellular location">
    <subcellularLocation>
        <location evidence="1">Periplasm</location>
    </subcellularLocation>
</comment>
<dbReference type="GO" id="GO:0004130">
    <property type="term" value="F:cytochrome-c peroxidase activity"/>
    <property type="evidence" value="ECO:0007669"/>
    <property type="project" value="UniProtKB-EC"/>
</dbReference>
<organism evidence="12 13">
    <name type="scientific">Fuerstiella marisgermanici</name>
    <dbReference type="NCBI Taxonomy" id="1891926"/>
    <lineage>
        <taxon>Bacteria</taxon>
        <taxon>Pseudomonadati</taxon>
        <taxon>Planctomycetota</taxon>
        <taxon>Planctomycetia</taxon>
        <taxon>Planctomycetales</taxon>
        <taxon>Planctomycetaceae</taxon>
        <taxon>Fuerstiella</taxon>
    </lineage>
</organism>
<dbReference type="AlphaFoldDB" id="A0A1P8WSH3"/>
<evidence type="ECO:0000256" key="4">
    <source>
        <dbReference type="ARBA" id="ARBA00022729"/>
    </source>
</evidence>
<evidence type="ECO:0000256" key="1">
    <source>
        <dbReference type="ARBA" id="ARBA00004418"/>
    </source>
</evidence>
<dbReference type="InterPro" id="IPR036909">
    <property type="entry name" value="Cyt_c-like_dom_sf"/>
</dbReference>
<evidence type="ECO:0000313" key="13">
    <source>
        <dbReference type="Proteomes" id="UP000187735"/>
    </source>
</evidence>
<feature type="binding site" description="axial binding residue" evidence="9">
    <location>
        <position position="291"/>
    </location>
    <ligand>
        <name>heme c</name>
        <dbReference type="ChEBI" id="CHEBI:61717"/>
        <label>2</label>
    </ligand>
    <ligandPart>
        <name>Fe</name>
        <dbReference type="ChEBI" id="CHEBI:18248"/>
    </ligandPart>
</feature>
<evidence type="ECO:0000256" key="10">
    <source>
        <dbReference type="SAM" id="SignalP"/>
    </source>
</evidence>
<feature type="binding site" description="covalent" evidence="8">
    <location>
        <position position="109"/>
    </location>
    <ligand>
        <name>heme c</name>
        <dbReference type="ChEBI" id="CHEBI:61717"/>
        <label>1</label>
    </ligand>
</feature>
<protein>
    <submittedName>
        <fullName evidence="12">Cytochrome c551 peroxidase</fullName>
        <ecNumber evidence="12">1.11.1.5</ecNumber>
    </submittedName>
</protein>
<dbReference type="InterPro" id="IPR026259">
    <property type="entry name" value="MauG/Cytc_peroxidase"/>
</dbReference>
<evidence type="ECO:0000256" key="9">
    <source>
        <dbReference type="PIRSR" id="PIRSR000294-2"/>
    </source>
</evidence>
<dbReference type="InterPro" id="IPR051395">
    <property type="entry name" value="Cytochrome_c_Peroxidase/MauG"/>
</dbReference>
<dbReference type="STRING" id="1891926.Fuma_06700"/>
<dbReference type="Pfam" id="PF03150">
    <property type="entry name" value="CCP_MauG"/>
    <property type="match status" value="1"/>
</dbReference>
<keyword evidence="7 9" id="KW-0408">Iron</keyword>
<dbReference type="InterPro" id="IPR004852">
    <property type="entry name" value="Di-haem_cyt_c_peroxidsae"/>
</dbReference>